<evidence type="ECO:0000313" key="2">
    <source>
        <dbReference type="Proteomes" id="UP000814033"/>
    </source>
</evidence>
<protein>
    <submittedName>
        <fullName evidence="1">Uncharacterized protein</fullName>
    </submittedName>
</protein>
<comment type="caution">
    <text evidence="1">The sequence shown here is derived from an EMBL/GenBank/DDBJ whole genome shotgun (WGS) entry which is preliminary data.</text>
</comment>
<name>A0ACB8RYU3_9AGAM</name>
<reference evidence="1" key="1">
    <citation type="submission" date="2021-02" db="EMBL/GenBank/DDBJ databases">
        <authorList>
            <consortium name="DOE Joint Genome Institute"/>
            <person name="Ahrendt S."/>
            <person name="Looney B.P."/>
            <person name="Miyauchi S."/>
            <person name="Morin E."/>
            <person name="Drula E."/>
            <person name="Courty P.E."/>
            <person name="Chicoki N."/>
            <person name="Fauchery L."/>
            <person name="Kohler A."/>
            <person name="Kuo A."/>
            <person name="Labutti K."/>
            <person name="Pangilinan J."/>
            <person name="Lipzen A."/>
            <person name="Riley R."/>
            <person name="Andreopoulos W."/>
            <person name="He G."/>
            <person name="Johnson J."/>
            <person name="Barry K.W."/>
            <person name="Grigoriev I.V."/>
            <person name="Nagy L."/>
            <person name="Hibbett D."/>
            <person name="Henrissat B."/>
            <person name="Matheny P.B."/>
            <person name="Labbe J."/>
            <person name="Martin F."/>
        </authorList>
    </citation>
    <scope>NUCLEOTIDE SEQUENCE</scope>
    <source>
        <strain evidence="1">FP105234-sp</strain>
    </source>
</reference>
<keyword evidence="2" id="KW-1185">Reference proteome</keyword>
<evidence type="ECO:0000313" key="1">
    <source>
        <dbReference type="EMBL" id="KAI0049067.1"/>
    </source>
</evidence>
<sequence length="201" mass="22369">MEALTETANRAKKLSWSMSIPNTTEELVEEPNIAARDDAGVSPHGPKLEPTGEENEVEKMIDDSRNGTSASFKHNPPVHEKPRTLPSRPRCEACDKEFNRLQDLRRHLETTKAHPGQKAFSCQCGKSYTRHDELLRHHKTASNCPSYVGQPAHEGVSVGMGEDVDMEVDLPPHAPMITYVSDDGYDTGSDEMEEDELAEDD</sequence>
<dbReference type="Proteomes" id="UP000814033">
    <property type="component" value="Unassembled WGS sequence"/>
</dbReference>
<dbReference type="EMBL" id="MU275878">
    <property type="protein sequence ID" value="KAI0049067.1"/>
    <property type="molecule type" value="Genomic_DNA"/>
</dbReference>
<gene>
    <name evidence="1" type="ORF">FA95DRAFT_965572</name>
</gene>
<accession>A0ACB8RYU3</accession>
<organism evidence="1 2">
    <name type="scientific">Auriscalpium vulgare</name>
    <dbReference type="NCBI Taxonomy" id="40419"/>
    <lineage>
        <taxon>Eukaryota</taxon>
        <taxon>Fungi</taxon>
        <taxon>Dikarya</taxon>
        <taxon>Basidiomycota</taxon>
        <taxon>Agaricomycotina</taxon>
        <taxon>Agaricomycetes</taxon>
        <taxon>Russulales</taxon>
        <taxon>Auriscalpiaceae</taxon>
        <taxon>Auriscalpium</taxon>
    </lineage>
</organism>
<proteinExistence type="predicted"/>
<reference evidence="1" key="2">
    <citation type="journal article" date="2022" name="New Phytol.">
        <title>Evolutionary transition to the ectomycorrhizal habit in the genomes of a hyperdiverse lineage of mushroom-forming fungi.</title>
        <authorList>
            <person name="Looney B."/>
            <person name="Miyauchi S."/>
            <person name="Morin E."/>
            <person name="Drula E."/>
            <person name="Courty P.E."/>
            <person name="Kohler A."/>
            <person name="Kuo A."/>
            <person name="LaButti K."/>
            <person name="Pangilinan J."/>
            <person name="Lipzen A."/>
            <person name="Riley R."/>
            <person name="Andreopoulos W."/>
            <person name="He G."/>
            <person name="Johnson J."/>
            <person name="Nolan M."/>
            <person name="Tritt A."/>
            <person name="Barry K.W."/>
            <person name="Grigoriev I.V."/>
            <person name="Nagy L.G."/>
            <person name="Hibbett D."/>
            <person name="Henrissat B."/>
            <person name="Matheny P.B."/>
            <person name="Labbe J."/>
            <person name="Martin F.M."/>
        </authorList>
    </citation>
    <scope>NUCLEOTIDE SEQUENCE</scope>
    <source>
        <strain evidence="1">FP105234-sp</strain>
    </source>
</reference>